<gene>
    <name evidence="2" type="ORF">C8P68_101175</name>
</gene>
<keyword evidence="1" id="KW-0812">Transmembrane</keyword>
<keyword evidence="1" id="KW-1133">Transmembrane helix</keyword>
<name>A0A2T5JEW8_9SPHI</name>
<comment type="caution">
    <text evidence="2">The sequence shown here is derived from an EMBL/GenBank/DDBJ whole genome shotgun (WGS) entry which is preliminary data.</text>
</comment>
<evidence type="ECO:0000313" key="3">
    <source>
        <dbReference type="Proteomes" id="UP000244168"/>
    </source>
</evidence>
<dbReference type="RefSeq" id="WP_107826379.1">
    <property type="nucleotide sequence ID" value="NZ_CP160205.1"/>
</dbReference>
<sequence length="160" mass="18054">MDEAALIETKVEELVALLHKNPPGQELALAIKQKINAALDETAFSDKIEAFEKLDTNQSRLDMLDDLELLLSQHQLDSRASQKYLYGERIKKSMQIIIALTMMVLGIGMIVIPTPGYFEIYTLYYFNPNDGITVMDVISLLIIFCGVYLLINALIKKNKS</sequence>
<dbReference type="EMBL" id="QAOQ01000001">
    <property type="protein sequence ID" value="PTR00945.1"/>
    <property type="molecule type" value="Genomic_DNA"/>
</dbReference>
<reference evidence="2 3" key="1">
    <citation type="submission" date="2018-04" db="EMBL/GenBank/DDBJ databases">
        <title>Genomic Encyclopedia of Archaeal and Bacterial Type Strains, Phase II (KMG-II): from individual species to whole genera.</title>
        <authorList>
            <person name="Goeker M."/>
        </authorList>
    </citation>
    <scope>NUCLEOTIDE SEQUENCE [LARGE SCALE GENOMIC DNA]</scope>
    <source>
        <strain evidence="2 3">DSM 26809</strain>
    </source>
</reference>
<organism evidence="2 3">
    <name type="scientific">Mucilaginibacter yixingensis</name>
    <dbReference type="NCBI Taxonomy" id="1295612"/>
    <lineage>
        <taxon>Bacteria</taxon>
        <taxon>Pseudomonadati</taxon>
        <taxon>Bacteroidota</taxon>
        <taxon>Sphingobacteriia</taxon>
        <taxon>Sphingobacteriales</taxon>
        <taxon>Sphingobacteriaceae</taxon>
        <taxon>Mucilaginibacter</taxon>
    </lineage>
</organism>
<dbReference type="Proteomes" id="UP000244168">
    <property type="component" value="Unassembled WGS sequence"/>
</dbReference>
<accession>A0A2T5JEW8</accession>
<feature type="transmembrane region" description="Helical" evidence="1">
    <location>
        <begin position="132"/>
        <end position="155"/>
    </location>
</feature>
<proteinExistence type="predicted"/>
<keyword evidence="3" id="KW-1185">Reference proteome</keyword>
<dbReference type="OrthoDB" id="663655at2"/>
<evidence type="ECO:0000313" key="2">
    <source>
        <dbReference type="EMBL" id="PTR00945.1"/>
    </source>
</evidence>
<keyword evidence="1" id="KW-0472">Membrane</keyword>
<evidence type="ECO:0000256" key="1">
    <source>
        <dbReference type="SAM" id="Phobius"/>
    </source>
</evidence>
<feature type="transmembrane region" description="Helical" evidence="1">
    <location>
        <begin position="93"/>
        <end position="112"/>
    </location>
</feature>
<protein>
    <submittedName>
        <fullName evidence="2">Uncharacterized protein</fullName>
    </submittedName>
</protein>
<dbReference type="AlphaFoldDB" id="A0A2T5JEW8"/>